<feature type="domain" description="SCAN box" evidence="2">
    <location>
        <begin position="50"/>
        <end position="127"/>
    </location>
</feature>
<dbReference type="PROSITE" id="PS50804">
    <property type="entry name" value="SCAN_BOX"/>
    <property type="match status" value="1"/>
</dbReference>
<evidence type="ECO:0000259" key="2">
    <source>
        <dbReference type="PROSITE" id="PS50804"/>
    </source>
</evidence>
<dbReference type="Pfam" id="PF02023">
    <property type="entry name" value="SCAN"/>
    <property type="match status" value="1"/>
</dbReference>
<dbReference type="STRING" id="38772.ENSGAGP00000017084"/>
<evidence type="ECO:0000313" key="4">
    <source>
        <dbReference type="Proteomes" id="UP000291020"/>
    </source>
</evidence>
<protein>
    <recommendedName>
        <fullName evidence="2">SCAN box domain-containing protein</fullName>
    </recommendedName>
</protein>
<dbReference type="PANTHER" id="PTHR45935">
    <property type="entry name" value="PROTEIN ZBED8-RELATED"/>
    <property type="match status" value="1"/>
</dbReference>
<dbReference type="SUPFAM" id="SSF47353">
    <property type="entry name" value="Retrovirus capsid dimerization domain-like"/>
    <property type="match status" value="1"/>
</dbReference>
<dbReference type="SMART" id="SM00431">
    <property type="entry name" value="SCAN"/>
    <property type="match status" value="1"/>
</dbReference>
<keyword evidence="4" id="KW-1185">Reference proteome</keyword>
<reference evidence="3" key="3">
    <citation type="submission" date="2025-09" db="UniProtKB">
        <authorList>
            <consortium name="Ensembl"/>
        </authorList>
    </citation>
    <scope>IDENTIFICATION</scope>
</reference>
<dbReference type="InterPro" id="IPR038269">
    <property type="entry name" value="SCAN_sf"/>
</dbReference>
<dbReference type="Proteomes" id="UP000291020">
    <property type="component" value="Unassembled WGS sequence"/>
</dbReference>
<dbReference type="Ensembl" id="ENSGAGT00000019496.1">
    <property type="protein sequence ID" value="ENSGAGP00000017084.1"/>
    <property type="gene ID" value="ENSGAGG00000012757.1"/>
</dbReference>
<dbReference type="Gene3D" id="1.10.4020.10">
    <property type="entry name" value="DNA breaking-rejoining enzymes"/>
    <property type="match status" value="1"/>
</dbReference>
<dbReference type="InterPro" id="IPR050916">
    <property type="entry name" value="SCAN-C2H2_zinc_finger"/>
</dbReference>
<dbReference type="AlphaFoldDB" id="A0A452HPY9"/>
<evidence type="ECO:0000256" key="1">
    <source>
        <dbReference type="ARBA" id="ARBA00023242"/>
    </source>
</evidence>
<sequence>MAPRPVGRSAGSIPVWGGPESLLRHDRRSSYGLPLAEGGNPGVTPAIRAQCFHEWKYREDKPPRSQLFDLIHLAWKWLRPEARGPEKVVETLVLDTYMRGLPLDIRGWVRQNDPSSYDDLVALVESILVNFST</sequence>
<name>A0A452HPY9_9SAUR</name>
<proteinExistence type="predicted"/>
<dbReference type="InterPro" id="IPR003309">
    <property type="entry name" value="SCAN_dom"/>
</dbReference>
<dbReference type="PANTHER" id="PTHR45935:SF15">
    <property type="entry name" value="SCAN BOX DOMAIN-CONTAINING PROTEIN"/>
    <property type="match status" value="1"/>
</dbReference>
<accession>A0A452HPY9</accession>
<organism evidence="3 4">
    <name type="scientific">Gopherus agassizii</name>
    <name type="common">Agassiz's desert tortoise</name>
    <dbReference type="NCBI Taxonomy" id="38772"/>
    <lineage>
        <taxon>Eukaryota</taxon>
        <taxon>Metazoa</taxon>
        <taxon>Chordata</taxon>
        <taxon>Craniata</taxon>
        <taxon>Vertebrata</taxon>
        <taxon>Euteleostomi</taxon>
        <taxon>Archelosauria</taxon>
        <taxon>Testudinata</taxon>
        <taxon>Testudines</taxon>
        <taxon>Cryptodira</taxon>
        <taxon>Durocryptodira</taxon>
        <taxon>Testudinoidea</taxon>
        <taxon>Testudinidae</taxon>
        <taxon>Gopherus</taxon>
    </lineage>
</organism>
<reference evidence="4" key="1">
    <citation type="journal article" date="2017" name="PLoS ONE">
        <title>The Agassiz's desert tortoise genome provides a resource for the conservation of a threatened species.</title>
        <authorList>
            <person name="Tollis M."/>
            <person name="DeNardo D.F."/>
            <person name="Cornelius J.A."/>
            <person name="Dolby G.A."/>
            <person name="Edwards T."/>
            <person name="Henen B.T."/>
            <person name="Karl A.E."/>
            <person name="Murphy R.W."/>
            <person name="Kusumi K."/>
        </authorList>
    </citation>
    <scope>NUCLEOTIDE SEQUENCE [LARGE SCALE GENOMIC DNA]</scope>
</reference>
<keyword evidence="1" id="KW-0539">Nucleus</keyword>
<reference evidence="3" key="2">
    <citation type="submission" date="2025-08" db="UniProtKB">
        <authorList>
            <consortium name="Ensembl"/>
        </authorList>
    </citation>
    <scope>IDENTIFICATION</scope>
</reference>
<evidence type="ECO:0000313" key="3">
    <source>
        <dbReference type="Ensembl" id="ENSGAGP00000017084.1"/>
    </source>
</evidence>